<accession>A0A8K0X055</accession>
<evidence type="ECO:0000256" key="1">
    <source>
        <dbReference type="SAM" id="MobiDB-lite"/>
    </source>
</evidence>
<sequence length="159" mass="17278">MPEEKGQKKRTSLIASRADRPPQPHPRRGADLLKRLRSRPEPPSLERGVVSCPSSEKPPSSELLISAKFVSWDKYVPAYLSAISSVLLLEDTVSSPAPSGSAVLPVLLLMDMSLPRRKKLKRSRGLGSGLSVEVILLICEDAIAALTSCELSLESVSRH</sequence>
<dbReference type="EMBL" id="JAGPXD010000005">
    <property type="protein sequence ID" value="KAH7353677.1"/>
    <property type="molecule type" value="Genomic_DNA"/>
</dbReference>
<comment type="caution">
    <text evidence="2">The sequence shown here is derived from an EMBL/GenBank/DDBJ whole genome shotgun (WGS) entry which is preliminary data.</text>
</comment>
<feature type="compositionally biased region" description="Basic and acidic residues" evidence="1">
    <location>
        <begin position="17"/>
        <end position="40"/>
    </location>
</feature>
<reference evidence="2" key="1">
    <citation type="journal article" date="2021" name="Nat. Commun.">
        <title>Genetic determinants of endophytism in the Arabidopsis root mycobiome.</title>
        <authorList>
            <person name="Mesny F."/>
            <person name="Miyauchi S."/>
            <person name="Thiergart T."/>
            <person name="Pickel B."/>
            <person name="Atanasova L."/>
            <person name="Karlsson M."/>
            <person name="Huettel B."/>
            <person name="Barry K.W."/>
            <person name="Haridas S."/>
            <person name="Chen C."/>
            <person name="Bauer D."/>
            <person name="Andreopoulos W."/>
            <person name="Pangilinan J."/>
            <person name="LaButti K."/>
            <person name="Riley R."/>
            <person name="Lipzen A."/>
            <person name="Clum A."/>
            <person name="Drula E."/>
            <person name="Henrissat B."/>
            <person name="Kohler A."/>
            <person name="Grigoriev I.V."/>
            <person name="Martin F.M."/>
            <person name="Hacquard S."/>
        </authorList>
    </citation>
    <scope>NUCLEOTIDE SEQUENCE</scope>
    <source>
        <strain evidence="2">MPI-CAGE-AT-0016</strain>
    </source>
</reference>
<proteinExistence type="predicted"/>
<dbReference type="AlphaFoldDB" id="A0A8K0X055"/>
<dbReference type="Proteomes" id="UP000813385">
    <property type="component" value="Unassembled WGS sequence"/>
</dbReference>
<evidence type="ECO:0000313" key="2">
    <source>
        <dbReference type="EMBL" id="KAH7353677.1"/>
    </source>
</evidence>
<protein>
    <submittedName>
        <fullName evidence="2">Uncharacterized protein</fullName>
    </submittedName>
</protein>
<keyword evidence="3" id="KW-1185">Reference proteome</keyword>
<feature type="region of interest" description="Disordered" evidence="1">
    <location>
        <begin position="1"/>
        <end position="59"/>
    </location>
</feature>
<organism evidence="2 3">
    <name type="scientific">Plectosphaerella cucumerina</name>
    <dbReference type="NCBI Taxonomy" id="40658"/>
    <lineage>
        <taxon>Eukaryota</taxon>
        <taxon>Fungi</taxon>
        <taxon>Dikarya</taxon>
        <taxon>Ascomycota</taxon>
        <taxon>Pezizomycotina</taxon>
        <taxon>Sordariomycetes</taxon>
        <taxon>Hypocreomycetidae</taxon>
        <taxon>Glomerellales</taxon>
        <taxon>Plectosphaerellaceae</taxon>
        <taxon>Plectosphaerella</taxon>
    </lineage>
</organism>
<gene>
    <name evidence="2" type="ORF">B0T11DRAFT_287231</name>
</gene>
<name>A0A8K0X055_9PEZI</name>
<evidence type="ECO:0000313" key="3">
    <source>
        <dbReference type="Proteomes" id="UP000813385"/>
    </source>
</evidence>